<evidence type="ECO:0000313" key="1">
    <source>
        <dbReference type="EMBL" id="GAA4562762.1"/>
    </source>
</evidence>
<dbReference type="EMBL" id="BAABGU010000002">
    <property type="protein sequence ID" value="GAA4562762.1"/>
    <property type="molecule type" value="Genomic_DNA"/>
</dbReference>
<sequence>MPDEHSLGEVPAGWPVPNEVALAAAREAALEALQDVERAGRRLGRYYDPMGNFAGATFGTVAPNDPGQVTAADLFAVTLLSVRLRPAAARRVLDDERHRDAVQRRLAAVPEGADLAEADAATLEGASALYEDVKRALASPKTARSDPWVTASKLCARKRPRLLPVRDSKVRTLLGIPPGSDHQHDWLIHRELIRDSKILRLLGDAKTNATTQEDIRVDVQDPSLRVLDVVLWTHAISLDAR</sequence>
<proteinExistence type="predicted"/>
<dbReference type="InterPro" id="IPR046275">
    <property type="entry name" value="DUF6308"/>
</dbReference>
<gene>
    <name evidence="1" type="ORF">GCM10023176_05180</name>
</gene>
<reference evidence="2" key="1">
    <citation type="journal article" date="2019" name="Int. J. Syst. Evol. Microbiol.">
        <title>The Global Catalogue of Microorganisms (GCM) 10K type strain sequencing project: providing services to taxonomists for standard genome sequencing and annotation.</title>
        <authorList>
            <consortium name="The Broad Institute Genomics Platform"/>
            <consortium name="The Broad Institute Genome Sequencing Center for Infectious Disease"/>
            <person name="Wu L."/>
            <person name="Ma J."/>
        </authorList>
    </citation>
    <scope>NUCLEOTIDE SEQUENCE [LARGE SCALE GENOMIC DNA]</scope>
    <source>
        <strain evidence="2">JCM 3175</strain>
    </source>
</reference>
<keyword evidence="2" id="KW-1185">Reference proteome</keyword>
<evidence type="ECO:0000313" key="2">
    <source>
        <dbReference type="Proteomes" id="UP001500307"/>
    </source>
</evidence>
<dbReference type="Proteomes" id="UP001500307">
    <property type="component" value="Unassembled WGS sequence"/>
</dbReference>
<dbReference type="RefSeq" id="WP_346116058.1">
    <property type="nucleotide sequence ID" value="NZ_BAABGU010000002.1"/>
</dbReference>
<accession>A0ABP8S6N5</accession>
<comment type="caution">
    <text evidence="1">The sequence shown here is derived from an EMBL/GenBank/DDBJ whole genome shotgun (WGS) entry which is preliminary data.</text>
</comment>
<dbReference type="Pfam" id="PF19827">
    <property type="entry name" value="DUF6308"/>
    <property type="match status" value="1"/>
</dbReference>
<name>A0ABP8S6N5_9ACTN</name>
<organism evidence="1 2">
    <name type="scientific">Micromonospora coerulea</name>
    <dbReference type="NCBI Taxonomy" id="47856"/>
    <lineage>
        <taxon>Bacteria</taxon>
        <taxon>Bacillati</taxon>
        <taxon>Actinomycetota</taxon>
        <taxon>Actinomycetes</taxon>
        <taxon>Micromonosporales</taxon>
        <taxon>Micromonosporaceae</taxon>
        <taxon>Micromonospora</taxon>
    </lineage>
</organism>
<protein>
    <submittedName>
        <fullName evidence="1">Uncharacterized protein</fullName>
    </submittedName>
</protein>